<dbReference type="Proteomes" id="UP000537779">
    <property type="component" value="Unassembled WGS sequence"/>
</dbReference>
<evidence type="ECO:0000313" key="1">
    <source>
        <dbReference type="EMBL" id="NXM01883.1"/>
    </source>
</evidence>
<organism evidence="1 2">
    <name type="scientific">Tyrannus savana</name>
    <name type="common">Fork-tailed flycatcher</name>
    <name type="synonym">Muscivora tyrannus</name>
    <dbReference type="NCBI Taxonomy" id="137541"/>
    <lineage>
        <taxon>Eukaryota</taxon>
        <taxon>Metazoa</taxon>
        <taxon>Chordata</taxon>
        <taxon>Craniata</taxon>
        <taxon>Vertebrata</taxon>
        <taxon>Euteleostomi</taxon>
        <taxon>Archelosauria</taxon>
        <taxon>Archosauria</taxon>
        <taxon>Dinosauria</taxon>
        <taxon>Saurischia</taxon>
        <taxon>Theropoda</taxon>
        <taxon>Coelurosauria</taxon>
        <taxon>Aves</taxon>
        <taxon>Neognathae</taxon>
        <taxon>Neoaves</taxon>
        <taxon>Telluraves</taxon>
        <taxon>Australaves</taxon>
        <taxon>Passeriformes</taxon>
        <taxon>Tyrannidae</taxon>
        <taxon>Tyrannus</taxon>
    </lineage>
</organism>
<sequence>TSSSTHPLWKLIQASYQVLNKTNPNLTEHCWLCYGVQPPYYEGVAVNDTPTQSYGDNPAQCLWEMDKQSITLTEIVGSGTCVG</sequence>
<accession>A0A7L0XIE8</accession>
<comment type="caution">
    <text evidence="1">The sequence shown here is derived from an EMBL/GenBank/DDBJ whole genome shotgun (WGS) entry which is preliminary data.</text>
</comment>
<feature type="non-terminal residue" evidence="1">
    <location>
        <position position="83"/>
    </location>
</feature>
<dbReference type="Pfam" id="PF00429">
    <property type="entry name" value="TLV_coat"/>
    <property type="match status" value="1"/>
</dbReference>
<name>A0A7L0XIE8_TYRSA</name>
<evidence type="ECO:0000313" key="2">
    <source>
        <dbReference type="Proteomes" id="UP000537779"/>
    </source>
</evidence>
<reference evidence="1 2" key="1">
    <citation type="submission" date="2019-09" db="EMBL/GenBank/DDBJ databases">
        <title>Bird 10,000 Genomes (B10K) Project - Family phase.</title>
        <authorList>
            <person name="Zhang G."/>
        </authorList>
    </citation>
    <scope>NUCLEOTIDE SEQUENCE [LARGE SCALE GENOMIC DNA]</scope>
    <source>
        <strain evidence="1">B10K-DU-001-37</strain>
        <tissue evidence="1">Muscle</tissue>
    </source>
</reference>
<dbReference type="AlphaFoldDB" id="A0A7L0XIE8"/>
<dbReference type="InterPro" id="IPR018154">
    <property type="entry name" value="TLV/ENV_coat_polyprotein"/>
</dbReference>
<dbReference type="EMBL" id="VXAW01005767">
    <property type="protein sequence ID" value="NXM01883.1"/>
    <property type="molecule type" value="Genomic_DNA"/>
</dbReference>
<proteinExistence type="predicted"/>
<protein>
    <submittedName>
        <fullName evidence="1">ENV1 protein</fullName>
    </submittedName>
</protein>
<keyword evidence="2" id="KW-1185">Reference proteome</keyword>
<feature type="non-terminal residue" evidence="1">
    <location>
        <position position="1"/>
    </location>
</feature>
<gene>
    <name evidence="1" type="primary">Env1_4</name>
    <name evidence="1" type="ORF">TYRSAV_R15300</name>
</gene>